<keyword evidence="1" id="KW-0812">Transmembrane</keyword>
<dbReference type="Proteomes" id="UP000244867">
    <property type="component" value="Unassembled WGS sequence"/>
</dbReference>
<evidence type="ECO:0008006" key="4">
    <source>
        <dbReference type="Google" id="ProtNLM"/>
    </source>
</evidence>
<keyword evidence="1" id="KW-0472">Membrane</keyword>
<evidence type="ECO:0000256" key="1">
    <source>
        <dbReference type="SAM" id="Phobius"/>
    </source>
</evidence>
<proteinExistence type="predicted"/>
<evidence type="ECO:0000313" key="2">
    <source>
        <dbReference type="EMBL" id="PUA79794.1"/>
    </source>
</evidence>
<keyword evidence="3" id="KW-1185">Reference proteome</keyword>
<sequence length="122" mass="13301">MDGREWVAFATIPAIDRTVGPLRGVARVVVGARSYDTITSSFADEAVTRTVVPFRDPEFSKVQAERMRSMFAERTAALPPADFVEMMRSAFREDDWMLYAHGAVMGFVGGLAHLAIFGVGGG</sequence>
<organism evidence="2 3">
    <name type="scientific">Nocardioides currus</name>
    <dbReference type="NCBI Taxonomy" id="2133958"/>
    <lineage>
        <taxon>Bacteria</taxon>
        <taxon>Bacillati</taxon>
        <taxon>Actinomycetota</taxon>
        <taxon>Actinomycetes</taxon>
        <taxon>Propionibacteriales</taxon>
        <taxon>Nocardioidaceae</taxon>
        <taxon>Nocardioides</taxon>
    </lineage>
</organism>
<evidence type="ECO:0000313" key="3">
    <source>
        <dbReference type="Proteomes" id="UP000244867"/>
    </source>
</evidence>
<comment type="caution">
    <text evidence="2">The sequence shown here is derived from an EMBL/GenBank/DDBJ whole genome shotgun (WGS) entry which is preliminary data.</text>
</comment>
<feature type="transmembrane region" description="Helical" evidence="1">
    <location>
        <begin position="96"/>
        <end position="119"/>
    </location>
</feature>
<dbReference type="EMBL" id="PYXZ01000008">
    <property type="protein sequence ID" value="PUA79794.1"/>
    <property type="molecule type" value="Genomic_DNA"/>
</dbReference>
<dbReference type="AlphaFoldDB" id="A0A2R7YTZ6"/>
<reference evidence="2 3" key="1">
    <citation type="submission" date="2018-03" db="EMBL/GenBank/DDBJ databases">
        <authorList>
            <person name="Keele B.F."/>
        </authorList>
    </citation>
    <scope>NUCLEOTIDE SEQUENCE [LARGE SCALE GENOMIC DNA]</scope>
    <source>
        <strain evidence="2 3">IB-3</strain>
    </source>
</reference>
<dbReference type="OrthoDB" id="3631561at2"/>
<keyword evidence="1" id="KW-1133">Transmembrane helix</keyword>
<gene>
    <name evidence="2" type="ORF">C7S10_17125</name>
</gene>
<accession>A0A2R7YTZ6</accession>
<dbReference type="RefSeq" id="WP_108345658.1">
    <property type="nucleotide sequence ID" value="NZ_PYXZ01000008.1"/>
</dbReference>
<name>A0A2R7YTZ6_9ACTN</name>
<protein>
    <recommendedName>
        <fullName evidence="4">DUF445 domain-containing protein</fullName>
    </recommendedName>
</protein>